<proteinExistence type="predicted"/>
<evidence type="ECO:0000313" key="5">
    <source>
        <dbReference type="EMBL" id="MDI1486332.1"/>
    </source>
</evidence>
<dbReference type="PANTHER" id="PTHR43397:SF1">
    <property type="entry name" value="ERGOTHIONEINE BIOSYNTHESIS PROTEIN 1"/>
    <property type="match status" value="1"/>
</dbReference>
<evidence type="ECO:0000259" key="4">
    <source>
        <dbReference type="Pfam" id="PF10017"/>
    </source>
</evidence>
<name>A0AA43TW12_9LECA</name>
<dbReference type="Pfam" id="PF10017">
    <property type="entry name" value="Methyltransf_33"/>
    <property type="match status" value="1"/>
</dbReference>
<dbReference type="PANTHER" id="PTHR43397">
    <property type="entry name" value="ERGOTHIONEINE BIOSYNTHESIS PROTEIN 1"/>
    <property type="match status" value="1"/>
</dbReference>
<dbReference type="Gene3D" id="3.90.1580.10">
    <property type="entry name" value="paralog of FGE (formylglycine-generating enzyme)"/>
    <property type="match status" value="1"/>
</dbReference>
<evidence type="ECO:0008006" key="7">
    <source>
        <dbReference type="Google" id="ProtNLM"/>
    </source>
</evidence>
<keyword evidence="2" id="KW-0808">Transferase</keyword>
<dbReference type="Gene3D" id="3.40.50.150">
    <property type="entry name" value="Vaccinia Virus protein VP39"/>
    <property type="match status" value="1"/>
</dbReference>
<dbReference type="EMBL" id="JAPUFD010000003">
    <property type="protein sequence ID" value="MDI1486332.1"/>
    <property type="molecule type" value="Genomic_DNA"/>
</dbReference>
<sequence length="823" mass="91924">MAVLGEKERPSILDIRSGVLDTDIVDAIKAMLTPDEGQIKSLPTLLLYDEKGLQLFEDITYLEDYYLTNAEIEVLQTHAEEIVKSVSPGSLVVELGSGNLRKVKIILDAFERAEKPIKYYALDLSKSELERTLLGIPDVYRFVECFGLLGTYDEGLLWLQAPENAEKRKCVFWLGSSIGNFPKEEAAVFLRKVADCLTDDDICMIGIDACQDEQKVLQAYNDRHGKTHDFVRNGLDHANHLLGKHAFDQSIWNVVGEYDQASGRHQAFLYPSADVRIENVIIRAEERIHIEESNKYSASQTRDLWQAAGLKRTSAYGNDLNDYHLHVVSKAPCRFATGPKVYAAQPVPSLFEYSQLWAAWDLVTLSMIPSGEMLSKPIHLRNACIFYLGHIPAFLDMHLARATGKAPTEPVAFHNLFERGVDPDVDDPGKVHAHSAIPDEWPPLSDILKYQDHVRARARSLYASTDMDEDYRLGRALWLGFEHEGDDLALCETEANPRISDASGDAFSDKTLPPPGVRPDFEALAVQASKDSVPNQWIDIPARRVDMGMNDPENADGPTRYFGWDNEKPLRTIDVHAFQAKARPLTNEDYARFLEQREGFKAPASWYVEVKEASEAGRSLSSAASHSYVNGSSAPISNIFLEGKFVRTVYGLVPLRFALHWPVMASYDELSGCATWMNGRIPTAEEVRSIYNYAEITKSKETDSILTRKISAVNGHLSNEGVEISPPSLPWVNGASGTKKTLSSGQLFADLKGCNVGFNNFHPTPVTQNGNVLSGRGEMGGVWEWTSSVLVKHEGFTAGKFVNWYQHNYPYAWCGARLVRDIE</sequence>
<dbReference type="SUPFAM" id="SSF56436">
    <property type="entry name" value="C-type lectin-like"/>
    <property type="match status" value="1"/>
</dbReference>
<dbReference type="GO" id="GO:0032259">
    <property type="term" value="P:methylation"/>
    <property type="evidence" value="ECO:0007669"/>
    <property type="project" value="UniProtKB-KW"/>
</dbReference>
<dbReference type="InterPro" id="IPR019257">
    <property type="entry name" value="MeTrfase_dom"/>
</dbReference>
<dbReference type="InterPro" id="IPR051128">
    <property type="entry name" value="EgtD_Methyltrsf_superfamily"/>
</dbReference>
<dbReference type="GO" id="GO:0008168">
    <property type="term" value="F:methyltransferase activity"/>
    <property type="evidence" value="ECO:0007669"/>
    <property type="project" value="UniProtKB-KW"/>
</dbReference>
<dbReference type="AlphaFoldDB" id="A0AA43TW12"/>
<accession>A0AA43TW12</accession>
<keyword evidence="6" id="KW-1185">Reference proteome</keyword>
<feature type="domain" description="Histidine-specific methyltransferase SAM-dependent" evidence="4">
    <location>
        <begin position="36"/>
        <end position="329"/>
    </location>
</feature>
<evidence type="ECO:0000313" key="6">
    <source>
        <dbReference type="Proteomes" id="UP001161017"/>
    </source>
</evidence>
<evidence type="ECO:0000256" key="2">
    <source>
        <dbReference type="ARBA" id="ARBA00022679"/>
    </source>
</evidence>
<dbReference type="InterPro" id="IPR017805">
    <property type="entry name" value="SAM_MeTrfase_EasF-type_put"/>
</dbReference>
<dbReference type="InterPro" id="IPR016187">
    <property type="entry name" value="CTDL_fold"/>
</dbReference>
<evidence type="ECO:0000256" key="1">
    <source>
        <dbReference type="ARBA" id="ARBA00022603"/>
    </source>
</evidence>
<comment type="caution">
    <text evidence="5">The sequence shown here is derived from an EMBL/GenBank/DDBJ whole genome shotgun (WGS) entry which is preliminary data.</text>
</comment>
<reference evidence="5" key="1">
    <citation type="journal article" date="2023" name="Genome Biol. Evol.">
        <title>First Whole Genome Sequence and Flow Cytometry Genome Size Data for the Lichen-Forming Fungus Ramalina farinacea (Ascomycota).</title>
        <authorList>
            <person name="Llewellyn T."/>
            <person name="Mian S."/>
            <person name="Hill R."/>
            <person name="Leitch I.J."/>
            <person name="Gaya E."/>
        </authorList>
    </citation>
    <scope>NUCLEOTIDE SEQUENCE</scope>
    <source>
        <strain evidence="5">LIQ254RAFAR</strain>
    </source>
</reference>
<protein>
    <recommendedName>
        <fullName evidence="7">Histidine-specific methyltransferase SAM-dependent domain-containing protein</fullName>
    </recommendedName>
</protein>
<dbReference type="Proteomes" id="UP001161017">
    <property type="component" value="Unassembled WGS sequence"/>
</dbReference>
<dbReference type="NCBIfam" id="TIGR03439">
    <property type="entry name" value="methyl_EasF"/>
    <property type="match status" value="1"/>
</dbReference>
<dbReference type="InterPro" id="IPR042095">
    <property type="entry name" value="SUMF_sf"/>
</dbReference>
<keyword evidence="1" id="KW-0489">Methyltransferase</keyword>
<dbReference type="InterPro" id="IPR005532">
    <property type="entry name" value="SUMF_dom"/>
</dbReference>
<gene>
    <name evidence="5" type="ORF">OHK93_005559</name>
</gene>
<dbReference type="Pfam" id="PF03781">
    <property type="entry name" value="FGE-sulfatase"/>
    <property type="match status" value="1"/>
</dbReference>
<organism evidence="5 6">
    <name type="scientific">Ramalina farinacea</name>
    <dbReference type="NCBI Taxonomy" id="258253"/>
    <lineage>
        <taxon>Eukaryota</taxon>
        <taxon>Fungi</taxon>
        <taxon>Dikarya</taxon>
        <taxon>Ascomycota</taxon>
        <taxon>Pezizomycotina</taxon>
        <taxon>Lecanoromycetes</taxon>
        <taxon>OSLEUM clade</taxon>
        <taxon>Lecanoromycetidae</taxon>
        <taxon>Lecanorales</taxon>
        <taxon>Lecanorineae</taxon>
        <taxon>Ramalinaceae</taxon>
        <taxon>Ramalina</taxon>
    </lineage>
</organism>
<dbReference type="InterPro" id="IPR029063">
    <property type="entry name" value="SAM-dependent_MTases_sf"/>
</dbReference>
<evidence type="ECO:0000259" key="3">
    <source>
        <dbReference type="Pfam" id="PF03781"/>
    </source>
</evidence>
<feature type="domain" description="Sulfatase-modifying factor enzyme-like" evidence="3">
    <location>
        <begin position="536"/>
        <end position="805"/>
    </location>
</feature>